<dbReference type="Gene3D" id="3.40.1810.10">
    <property type="entry name" value="Transcription factor, MADS-box"/>
    <property type="match status" value="1"/>
</dbReference>
<dbReference type="InterPro" id="IPR033896">
    <property type="entry name" value="MEF2-like_N"/>
</dbReference>
<proteinExistence type="predicted"/>
<evidence type="ECO:0000256" key="5">
    <source>
        <dbReference type="ARBA" id="ARBA00023242"/>
    </source>
</evidence>
<feature type="domain" description="K-box" evidence="7">
    <location>
        <begin position="87"/>
        <end position="177"/>
    </location>
</feature>
<dbReference type="InterPro" id="IPR002487">
    <property type="entry name" value="TF_Kbox"/>
</dbReference>
<dbReference type="InterPro" id="IPR050142">
    <property type="entry name" value="MADS-box/MEF2_TF"/>
</dbReference>
<dbReference type="Proteomes" id="UP001152484">
    <property type="component" value="Unassembled WGS sequence"/>
</dbReference>
<dbReference type="GO" id="GO:0003700">
    <property type="term" value="F:DNA-binding transcription factor activity"/>
    <property type="evidence" value="ECO:0007669"/>
    <property type="project" value="InterPro"/>
</dbReference>
<dbReference type="AlphaFoldDB" id="A0A9P1E4K8"/>
<dbReference type="EMBL" id="CAMAPE010000010">
    <property type="protein sequence ID" value="CAH9078368.1"/>
    <property type="molecule type" value="Genomic_DNA"/>
</dbReference>
<dbReference type="FunFam" id="3.40.1810.10:FF:000007">
    <property type="entry name" value="Transcription factor, MADS-box"/>
    <property type="match status" value="1"/>
</dbReference>
<organism evidence="8 9">
    <name type="scientific">Cuscuta europaea</name>
    <name type="common">European dodder</name>
    <dbReference type="NCBI Taxonomy" id="41803"/>
    <lineage>
        <taxon>Eukaryota</taxon>
        <taxon>Viridiplantae</taxon>
        <taxon>Streptophyta</taxon>
        <taxon>Embryophyta</taxon>
        <taxon>Tracheophyta</taxon>
        <taxon>Spermatophyta</taxon>
        <taxon>Magnoliopsida</taxon>
        <taxon>eudicotyledons</taxon>
        <taxon>Gunneridae</taxon>
        <taxon>Pentapetalae</taxon>
        <taxon>asterids</taxon>
        <taxon>lamiids</taxon>
        <taxon>Solanales</taxon>
        <taxon>Convolvulaceae</taxon>
        <taxon>Cuscuteae</taxon>
        <taxon>Cuscuta</taxon>
        <taxon>Cuscuta subgen. Cuscuta</taxon>
    </lineage>
</organism>
<dbReference type="PROSITE" id="PS51297">
    <property type="entry name" value="K_BOX"/>
    <property type="match status" value="1"/>
</dbReference>
<evidence type="ECO:0000256" key="4">
    <source>
        <dbReference type="ARBA" id="ARBA00023163"/>
    </source>
</evidence>
<dbReference type="PANTHER" id="PTHR48019">
    <property type="entry name" value="SERUM RESPONSE FACTOR HOMOLOG"/>
    <property type="match status" value="1"/>
</dbReference>
<evidence type="ECO:0000313" key="9">
    <source>
        <dbReference type="Proteomes" id="UP001152484"/>
    </source>
</evidence>
<dbReference type="GO" id="GO:0046983">
    <property type="term" value="F:protein dimerization activity"/>
    <property type="evidence" value="ECO:0007669"/>
    <property type="project" value="InterPro"/>
</dbReference>
<feature type="domain" description="MADS-box" evidence="6">
    <location>
        <begin position="1"/>
        <end position="61"/>
    </location>
</feature>
<reference evidence="8" key="1">
    <citation type="submission" date="2022-07" db="EMBL/GenBank/DDBJ databases">
        <authorList>
            <person name="Macas J."/>
            <person name="Novak P."/>
            <person name="Neumann P."/>
        </authorList>
    </citation>
    <scope>NUCLEOTIDE SEQUENCE</scope>
</reference>
<dbReference type="CDD" id="cd00265">
    <property type="entry name" value="MADS_MEF2_like"/>
    <property type="match status" value="1"/>
</dbReference>
<evidence type="ECO:0000256" key="3">
    <source>
        <dbReference type="ARBA" id="ARBA00023125"/>
    </source>
</evidence>
<protein>
    <submittedName>
        <fullName evidence="8">Uncharacterized protein</fullName>
    </submittedName>
</protein>
<accession>A0A9P1E4K8</accession>
<comment type="subcellular location">
    <subcellularLocation>
        <location evidence="1">Nucleus</location>
    </subcellularLocation>
</comment>
<keyword evidence="9" id="KW-1185">Reference proteome</keyword>
<keyword evidence="3" id="KW-0238">DNA-binding</keyword>
<comment type="caution">
    <text evidence="8">The sequence shown here is derived from an EMBL/GenBank/DDBJ whole genome shotgun (WGS) entry which is preliminary data.</text>
</comment>
<sequence>MVREKINIKRIDSTTARQVTFSKRRRGLLKKAEELAVLCDAGLALIIFSATGKLFQFASSDMNDVLEKYKSHSSNLEESSQPPLEVEVEEGFHGALTKEVSDMMAYELRNLKEEDLEGLSFEELYELEKKLEDELSRVTEIKGKRTMAEIANLERKDIELMEENQRLKQQMDDINYGQSSDSITTSTFACSSCTPLPEDDCFETSLKLGLPFN</sequence>
<dbReference type="PROSITE" id="PS00350">
    <property type="entry name" value="MADS_BOX_1"/>
    <property type="match status" value="1"/>
</dbReference>
<dbReference type="SUPFAM" id="SSF55455">
    <property type="entry name" value="SRF-like"/>
    <property type="match status" value="1"/>
</dbReference>
<evidence type="ECO:0000256" key="1">
    <source>
        <dbReference type="ARBA" id="ARBA00004123"/>
    </source>
</evidence>
<dbReference type="PRINTS" id="PR00404">
    <property type="entry name" value="MADSDOMAIN"/>
</dbReference>
<dbReference type="InterPro" id="IPR002100">
    <property type="entry name" value="TF_MADSbox"/>
</dbReference>
<evidence type="ECO:0000256" key="2">
    <source>
        <dbReference type="ARBA" id="ARBA00023015"/>
    </source>
</evidence>
<dbReference type="SMART" id="SM00432">
    <property type="entry name" value="MADS"/>
    <property type="match status" value="1"/>
</dbReference>
<dbReference type="GO" id="GO:0045944">
    <property type="term" value="P:positive regulation of transcription by RNA polymerase II"/>
    <property type="evidence" value="ECO:0007669"/>
    <property type="project" value="InterPro"/>
</dbReference>
<keyword evidence="4" id="KW-0804">Transcription</keyword>
<dbReference type="GO" id="GO:0005634">
    <property type="term" value="C:nucleus"/>
    <property type="evidence" value="ECO:0007669"/>
    <property type="project" value="UniProtKB-SubCell"/>
</dbReference>
<name>A0A9P1E4K8_CUSEU</name>
<keyword evidence="5" id="KW-0539">Nucleus</keyword>
<dbReference type="GO" id="GO:0000977">
    <property type="term" value="F:RNA polymerase II transcription regulatory region sequence-specific DNA binding"/>
    <property type="evidence" value="ECO:0007669"/>
    <property type="project" value="InterPro"/>
</dbReference>
<evidence type="ECO:0000313" key="8">
    <source>
        <dbReference type="EMBL" id="CAH9078368.1"/>
    </source>
</evidence>
<gene>
    <name evidence="8" type="ORF">CEURO_LOCUS6681</name>
</gene>
<dbReference type="OrthoDB" id="420187at2759"/>
<dbReference type="Pfam" id="PF00319">
    <property type="entry name" value="SRF-TF"/>
    <property type="match status" value="1"/>
</dbReference>
<evidence type="ECO:0000259" key="6">
    <source>
        <dbReference type="PROSITE" id="PS50066"/>
    </source>
</evidence>
<evidence type="ECO:0000259" key="7">
    <source>
        <dbReference type="PROSITE" id="PS51297"/>
    </source>
</evidence>
<dbReference type="Pfam" id="PF01486">
    <property type="entry name" value="K-box"/>
    <property type="match status" value="1"/>
</dbReference>
<dbReference type="PROSITE" id="PS50066">
    <property type="entry name" value="MADS_BOX_2"/>
    <property type="match status" value="1"/>
</dbReference>
<dbReference type="InterPro" id="IPR036879">
    <property type="entry name" value="TF_MADSbox_sf"/>
</dbReference>
<keyword evidence="2" id="KW-0805">Transcription regulation</keyword>